<reference evidence="8 9" key="1">
    <citation type="journal article" date="2018" name="Front. Plant Sci.">
        <title>Red Clover (Trifolium pratense) and Zigzag Clover (T. medium) - A Picture of Genomic Similarities and Differences.</title>
        <authorList>
            <person name="Dluhosova J."/>
            <person name="Istvanek J."/>
            <person name="Nedelnik J."/>
            <person name="Repkova J."/>
        </authorList>
    </citation>
    <scope>NUCLEOTIDE SEQUENCE [LARGE SCALE GENOMIC DNA]</scope>
    <source>
        <strain evidence="9">cv. 10/8</strain>
        <tissue evidence="8">Leaf</tissue>
    </source>
</reference>
<evidence type="ECO:0000256" key="2">
    <source>
        <dbReference type="ARBA" id="ARBA00022475"/>
    </source>
</evidence>
<name>A0A392NC61_9FABA</name>
<sequence length="93" mass="10311">MSLVALFDEVIDQEGDHIEGLRKLVDPRLGDNYSVDSINKMAQLAKACINRDPKQRPTMRSVVVSLMTPNSTIYDGSRTDSASLSLTMEHDSN</sequence>
<dbReference type="Proteomes" id="UP000265520">
    <property type="component" value="Unassembled WGS sequence"/>
</dbReference>
<dbReference type="EMBL" id="LXQA010034867">
    <property type="protein sequence ID" value="MCH97400.1"/>
    <property type="molecule type" value="Genomic_DNA"/>
</dbReference>
<keyword evidence="2" id="KW-1003">Cell membrane</keyword>
<comment type="caution">
    <text evidence="8">The sequence shown here is derived from an EMBL/GenBank/DDBJ whole genome shotgun (WGS) entry which is preliminary data.</text>
</comment>
<dbReference type="InterPro" id="IPR044812">
    <property type="entry name" value="CERK1/LYK3-like"/>
</dbReference>
<keyword evidence="4" id="KW-0732">Signal</keyword>
<keyword evidence="3" id="KW-0812">Transmembrane</keyword>
<evidence type="ECO:0000313" key="8">
    <source>
        <dbReference type="EMBL" id="MCH97400.1"/>
    </source>
</evidence>
<evidence type="ECO:0000256" key="6">
    <source>
        <dbReference type="ARBA" id="ARBA00023136"/>
    </source>
</evidence>
<evidence type="ECO:0000256" key="3">
    <source>
        <dbReference type="ARBA" id="ARBA00022692"/>
    </source>
</evidence>
<dbReference type="GO" id="GO:0019199">
    <property type="term" value="F:transmembrane receptor protein kinase activity"/>
    <property type="evidence" value="ECO:0007669"/>
    <property type="project" value="InterPro"/>
</dbReference>
<proteinExistence type="predicted"/>
<dbReference type="GO" id="GO:0045087">
    <property type="term" value="P:innate immune response"/>
    <property type="evidence" value="ECO:0007669"/>
    <property type="project" value="InterPro"/>
</dbReference>
<gene>
    <name evidence="8" type="ORF">A2U01_0018395</name>
</gene>
<keyword evidence="6" id="KW-0472">Membrane</keyword>
<keyword evidence="7" id="KW-1015">Disulfide bond</keyword>
<dbReference type="PANTHER" id="PTHR46204:SF15">
    <property type="entry name" value="LYSM DOMAIN RECEPTOR-LIKE KINASE 3"/>
    <property type="match status" value="1"/>
</dbReference>
<keyword evidence="9" id="KW-1185">Reference proteome</keyword>
<keyword evidence="8" id="KW-0808">Transferase</keyword>
<dbReference type="PANTHER" id="PTHR46204">
    <property type="entry name" value="CHITIN ELICITOR RECEPTOR KINASE 1-RELATED"/>
    <property type="match status" value="1"/>
</dbReference>
<keyword evidence="8" id="KW-0675">Receptor</keyword>
<evidence type="ECO:0000256" key="5">
    <source>
        <dbReference type="ARBA" id="ARBA00022989"/>
    </source>
</evidence>
<dbReference type="GO" id="GO:0005886">
    <property type="term" value="C:plasma membrane"/>
    <property type="evidence" value="ECO:0007669"/>
    <property type="project" value="UniProtKB-SubCell"/>
</dbReference>
<evidence type="ECO:0000256" key="4">
    <source>
        <dbReference type="ARBA" id="ARBA00022729"/>
    </source>
</evidence>
<accession>A0A392NC61</accession>
<organism evidence="8 9">
    <name type="scientific">Trifolium medium</name>
    <dbReference type="NCBI Taxonomy" id="97028"/>
    <lineage>
        <taxon>Eukaryota</taxon>
        <taxon>Viridiplantae</taxon>
        <taxon>Streptophyta</taxon>
        <taxon>Embryophyta</taxon>
        <taxon>Tracheophyta</taxon>
        <taxon>Spermatophyta</taxon>
        <taxon>Magnoliopsida</taxon>
        <taxon>eudicotyledons</taxon>
        <taxon>Gunneridae</taxon>
        <taxon>Pentapetalae</taxon>
        <taxon>rosids</taxon>
        <taxon>fabids</taxon>
        <taxon>Fabales</taxon>
        <taxon>Fabaceae</taxon>
        <taxon>Papilionoideae</taxon>
        <taxon>50 kb inversion clade</taxon>
        <taxon>NPAAA clade</taxon>
        <taxon>Hologalegina</taxon>
        <taxon>IRL clade</taxon>
        <taxon>Trifolieae</taxon>
        <taxon>Trifolium</taxon>
    </lineage>
</organism>
<keyword evidence="5" id="KW-1133">Transmembrane helix</keyword>
<keyword evidence="8" id="KW-0418">Kinase</keyword>
<evidence type="ECO:0000313" key="9">
    <source>
        <dbReference type="Proteomes" id="UP000265520"/>
    </source>
</evidence>
<dbReference type="AlphaFoldDB" id="A0A392NC61"/>
<comment type="subcellular location">
    <subcellularLocation>
        <location evidence="1">Cell membrane</location>
        <topology evidence="1">Single-pass membrane protein</topology>
    </subcellularLocation>
</comment>
<evidence type="ECO:0000256" key="1">
    <source>
        <dbReference type="ARBA" id="ARBA00004162"/>
    </source>
</evidence>
<protein>
    <submittedName>
        <fullName evidence="8">Receptor-like protein kinase</fullName>
    </submittedName>
</protein>
<dbReference type="Gene3D" id="1.10.510.10">
    <property type="entry name" value="Transferase(Phosphotransferase) domain 1"/>
    <property type="match status" value="1"/>
</dbReference>
<evidence type="ECO:0000256" key="7">
    <source>
        <dbReference type="ARBA" id="ARBA00023157"/>
    </source>
</evidence>